<protein>
    <submittedName>
        <fullName evidence="1">Integrase</fullName>
    </submittedName>
</protein>
<evidence type="ECO:0000313" key="2">
    <source>
        <dbReference type="Proteomes" id="UP000028602"/>
    </source>
</evidence>
<dbReference type="EMBL" id="JMPR01000038">
    <property type="protein sequence ID" value="KFD18306.1"/>
    <property type="molecule type" value="Genomic_DNA"/>
</dbReference>
<name>A0A085JCW0_9GAMM</name>
<organism evidence="1 2">
    <name type="scientific">Tatumella ptyseos ATCC 33301</name>
    <dbReference type="NCBI Taxonomy" id="1005995"/>
    <lineage>
        <taxon>Bacteria</taxon>
        <taxon>Pseudomonadati</taxon>
        <taxon>Pseudomonadota</taxon>
        <taxon>Gammaproteobacteria</taxon>
        <taxon>Enterobacterales</taxon>
        <taxon>Erwiniaceae</taxon>
        <taxon>Tatumella</taxon>
    </lineage>
</organism>
<reference evidence="1 2" key="1">
    <citation type="submission" date="2014-05" db="EMBL/GenBank/DDBJ databases">
        <title>ATOL: Assembling a taxonomically balanced genome-scale reconstruction of the evolutionary history of the Enterobacteriaceae.</title>
        <authorList>
            <person name="Plunkett G.III."/>
            <person name="Neeno-Eckwall E.C."/>
            <person name="Glasner J.D."/>
            <person name="Perna N.T."/>
        </authorList>
    </citation>
    <scope>NUCLEOTIDE SEQUENCE [LARGE SCALE GENOMIC DNA]</scope>
    <source>
        <strain evidence="1 2">ATCC 33301</strain>
    </source>
</reference>
<sequence length="98" mass="10455">MSEYLAHYQHDGSQAPGVVGSLTGYLTIAFSETRDNSGLSRPPGAAPTFNKQCLLSGHLYSAPLTHLRTLSGHVPGVTNSPAKLFCPFLPEWLADTGK</sequence>
<accession>A0A085JCW0</accession>
<comment type="caution">
    <text evidence="1">The sequence shown here is derived from an EMBL/GenBank/DDBJ whole genome shotgun (WGS) entry which is preliminary data.</text>
</comment>
<dbReference type="RefSeq" id="WP_025901819.1">
    <property type="nucleotide sequence ID" value="NZ_ATMJ01000084.1"/>
</dbReference>
<proteinExistence type="predicted"/>
<gene>
    <name evidence="1" type="ORF">GTPT_2496</name>
</gene>
<dbReference type="Proteomes" id="UP000028602">
    <property type="component" value="Unassembled WGS sequence"/>
</dbReference>
<dbReference type="AlphaFoldDB" id="A0A085JCW0"/>
<keyword evidence="2" id="KW-1185">Reference proteome</keyword>
<evidence type="ECO:0000313" key="1">
    <source>
        <dbReference type="EMBL" id="KFD18306.1"/>
    </source>
</evidence>